<keyword evidence="3" id="KW-1185">Reference proteome</keyword>
<name>A0ABS7G715_9BACT</name>
<evidence type="ECO:0000313" key="2">
    <source>
        <dbReference type="EMBL" id="MBW8683448.1"/>
    </source>
</evidence>
<keyword evidence="1" id="KW-0175">Coiled coil</keyword>
<proteinExistence type="predicted"/>
<protein>
    <submittedName>
        <fullName evidence="2">Conjugal transfer protein TraI</fullName>
    </submittedName>
</protein>
<comment type="caution">
    <text evidence="2">The sequence shown here is derived from an EMBL/GenBank/DDBJ whole genome shotgun (WGS) entry which is preliminary data.</text>
</comment>
<organism evidence="2 3">
    <name type="scientific">Chitinophaga rhizophila</name>
    <dbReference type="NCBI Taxonomy" id="2866212"/>
    <lineage>
        <taxon>Bacteria</taxon>
        <taxon>Pseudomonadati</taxon>
        <taxon>Bacteroidota</taxon>
        <taxon>Chitinophagia</taxon>
        <taxon>Chitinophagales</taxon>
        <taxon>Chitinophagaceae</taxon>
        <taxon>Chitinophaga</taxon>
    </lineage>
</organism>
<reference evidence="2 3" key="1">
    <citation type="submission" date="2021-08" db="EMBL/GenBank/DDBJ databases">
        <title>The genome sequence of Chitinophaga sp. B61.</title>
        <authorList>
            <person name="Zhang X."/>
        </authorList>
    </citation>
    <scope>NUCLEOTIDE SEQUENCE [LARGE SCALE GENOMIC DNA]</scope>
    <source>
        <strain evidence="2 3">B61</strain>
    </source>
</reference>
<sequence length="228" mass="26533">MKRWVIVITVLLTISITIAPTKKSHAIVIEIAKIIQAAVKKVIKAIDLQIQRFQNETIKLQNAQRILENELSKLKLDQIADWANKTKTIYQDYFDELWRVKNILAYYKRVRQVMENQVQLVNEYKRAYNSLKRDKNFSTQELAYILEVYEGIMKESIENINQITLVIESFTTQMSDASRLEMINAAAERIESNIAAARKFTSQNILISIQRSKTKAEMDVVKMLYGLK</sequence>
<dbReference type="RefSeq" id="WP_220248669.1">
    <property type="nucleotide sequence ID" value="NZ_JAICCF010000001.1"/>
</dbReference>
<dbReference type="EMBL" id="JAICCF010000001">
    <property type="protein sequence ID" value="MBW8683448.1"/>
    <property type="molecule type" value="Genomic_DNA"/>
</dbReference>
<dbReference type="Proteomes" id="UP000812961">
    <property type="component" value="Unassembled WGS sequence"/>
</dbReference>
<feature type="coiled-coil region" evidence="1">
    <location>
        <begin position="114"/>
        <end position="141"/>
    </location>
</feature>
<gene>
    <name evidence="2" type="ORF">K1Y79_03800</name>
</gene>
<evidence type="ECO:0000256" key="1">
    <source>
        <dbReference type="SAM" id="Coils"/>
    </source>
</evidence>
<accession>A0ABS7G715</accession>
<evidence type="ECO:0000313" key="3">
    <source>
        <dbReference type="Proteomes" id="UP000812961"/>
    </source>
</evidence>